<reference evidence="1 2" key="1">
    <citation type="journal article" date="2016" name="Nat. Commun.">
        <title>Thousands of microbial genomes shed light on interconnected biogeochemical processes in an aquifer system.</title>
        <authorList>
            <person name="Anantharaman K."/>
            <person name="Brown C.T."/>
            <person name="Hug L.A."/>
            <person name="Sharon I."/>
            <person name="Castelle C.J."/>
            <person name="Probst A.J."/>
            <person name="Thomas B.C."/>
            <person name="Singh A."/>
            <person name="Wilkins M.J."/>
            <person name="Karaoz U."/>
            <person name="Brodie E.L."/>
            <person name="Williams K.H."/>
            <person name="Hubbard S.S."/>
            <person name="Banfield J.F."/>
        </authorList>
    </citation>
    <scope>NUCLEOTIDE SEQUENCE [LARGE SCALE GENOMIC DNA]</scope>
</reference>
<dbReference type="Proteomes" id="UP000178448">
    <property type="component" value="Unassembled WGS sequence"/>
</dbReference>
<name>A0A1F5YXM4_9BACT</name>
<evidence type="ECO:0000313" key="2">
    <source>
        <dbReference type="Proteomes" id="UP000178448"/>
    </source>
</evidence>
<proteinExistence type="predicted"/>
<dbReference type="AlphaFoldDB" id="A0A1F5YXM4"/>
<comment type="caution">
    <text evidence="1">The sequence shown here is derived from an EMBL/GenBank/DDBJ whole genome shotgun (WGS) entry which is preliminary data.</text>
</comment>
<gene>
    <name evidence="1" type="ORF">A2Z33_06305</name>
</gene>
<sequence length="244" mass="25560">MKALLVFFLGGTIFLLIAGILALGYLGFIPGLSAAFGSDKPRDLGVTYSEAEFDGYVAKGGSELIAMPESDGVKTVRSEGTKPLTAGFTGEEISARINYSPWKYMPLRNVQVKIHDDGTLEASGILAVDRIAGFLSQIGGTGVSDADVRAGLSKLGIIPTDPPVYFKGSGSVTRNVATVNVRAAEIGRMPVPLAAVNADEVLTGLVNEIISGTEGLKVDSATFSGGVLKFEGMVPEKIYSVRNN</sequence>
<organism evidence="1 2">
    <name type="scientific">Candidatus Gottesmanbacteria bacterium RBG_16_52_11</name>
    <dbReference type="NCBI Taxonomy" id="1798374"/>
    <lineage>
        <taxon>Bacteria</taxon>
        <taxon>Candidatus Gottesmaniibacteriota</taxon>
    </lineage>
</organism>
<evidence type="ECO:0000313" key="1">
    <source>
        <dbReference type="EMBL" id="OGG04885.1"/>
    </source>
</evidence>
<dbReference type="EMBL" id="MFJD01000001">
    <property type="protein sequence ID" value="OGG04885.1"/>
    <property type="molecule type" value="Genomic_DNA"/>
</dbReference>
<protein>
    <submittedName>
        <fullName evidence="1">Uncharacterized protein</fullName>
    </submittedName>
</protein>
<dbReference type="STRING" id="1798374.A2Z33_06305"/>
<accession>A0A1F5YXM4</accession>